<keyword evidence="2" id="KW-1185">Reference proteome</keyword>
<evidence type="ECO:0000313" key="2">
    <source>
        <dbReference type="Proteomes" id="UP001187471"/>
    </source>
</evidence>
<proteinExistence type="predicted"/>
<organism evidence="1 2">
    <name type="scientific">Escallonia rubra</name>
    <dbReference type="NCBI Taxonomy" id="112253"/>
    <lineage>
        <taxon>Eukaryota</taxon>
        <taxon>Viridiplantae</taxon>
        <taxon>Streptophyta</taxon>
        <taxon>Embryophyta</taxon>
        <taxon>Tracheophyta</taxon>
        <taxon>Spermatophyta</taxon>
        <taxon>Magnoliopsida</taxon>
        <taxon>eudicotyledons</taxon>
        <taxon>Gunneridae</taxon>
        <taxon>Pentapetalae</taxon>
        <taxon>asterids</taxon>
        <taxon>campanulids</taxon>
        <taxon>Escalloniales</taxon>
        <taxon>Escalloniaceae</taxon>
        <taxon>Escallonia</taxon>
    </lineage>
</organism>
<sequence>MVVRLRSGTPDLFLVAGPCRKTLMVVRLHLGTLVCSHIAGLYTWNSSQLGSHIVQLVTQRRSRLNVQTQVKSTKASLKAPDTGGVSLITSETTFHEYFIFCMSSHCSNSPGCFDAAISICSSTQMASNELSVNHYIPSLTS</sequence>
<accession>A0AA88RYQ3</accession>
<name>A0AA88RYQ3_9ASTE</name>
<dbReference type="Proteomes" id="UP001187471">
    <property type="component" value="Unassembled WGS sequence"/>
</dbReference>
<comment type="caution">
    <text evidence="1">The sequence shown here is derived from an EMBL/GenBank/DDBJ whole genome shotgun (WGS) entry which is preliminary data.</text>
</comment>
<reference evidence="1" key="1">
    <citation type="submission" date="2022-12" db="EMBL/GenBank/DDBJ databases">
        <title>Draft genome assemblies for two species of Escallonia (Escalloniales).</title>
        <authorList>
            <person name="Chanderbali A."/>
            <person name="Dervinis C."/>
            <person name="Anghel I."/>
            <person name="Soltis D."/>
            <person name="Soltis P."/>
            <person name="Zapata F."/>
        </authorList>
    </citation>
    <scope>NUCLEOTIDE SEQUENCE</scope>
    <source>
        <strain evidence="1">UCBG92.1500</strain>
        <tissue evidence="1">Leaf</tissue>
    </source>
</reference>
<dbReference type="AlphaFoldDB" id="A0AA88RYQ3"/>
<dbReference type="EMBL" id="JAVXUO010000396">
    <property type="protein sequence ID" value="KAK2992586.1"/>
    <property type="molecule type" value="Genomic_DNA"/>
</dbReference>
<evidence type="ECO:0000313" key="1">
    <source>
        <dbReference type="EMBL" id="KAK2992586.1"/>
    </source>
</evidence>
<protein>
    <submittedName>
        <fullName evidence="1">Uncharacterized protein</fullName>
    </submittedName>
</protein>
<gene>
    <name evidence="1" type="ORF">RJ640_013206</name>
</gene>